<dbReference type="Proteomes" id="UP001152766">
    <property type="component" value="Unassembled WGS sequence"/>
</dbReference>
<dbReference type="AlphaFoldDB" id="A0A9X4LCJ5"/>
<keyword evidence="3" id="KW-1185">Reference proteome</keyword>
<organism evidence="2 3">
    <name type="scientific">Pelomonas aquatica</name>
    <dbReference type="NCBI Taxonomy" id="431058"/>
    <lineage>
        <taxon>Bacteria</taxon>
        <taxon>Pseudomonadati</taxon>
        <taxon>Pseudomonadota</taxon>
        <taxon>Betaproteobacteria</taxon>
        <taxon>Burkholderiales</taxon>
        <taxon>Sphaerotilaceae</taxon>
        <taxon>Roseateles</taxon>
    </lineage>
</organism>
<protein>
    <submittedName>
        <fullName evidence="2">Phage baseplate assembly protein V</fullName>
    </submittedName>
</protein>
<dbReference type="InterPro" id="IPR013046">
    <property type="entry name" value="GpV/Gp45"/>
</dbReference>
<evidence type="ECO:0000313" key="3">
    <source>
        <dbReference type="Proteomes" id="UP001152766"/>
    </source>
</evidence>
<gene>
    <name evidence="2" type="ORF">EXJ73_02435</name>
</gene>
<reference evidence="2" key="1">
    <citation type="submission" date="2019-02" db="EMBL/GenBank/DDBJ databases">
        <title>Draft genome of the type strain Pelomonas aquatica CCUG 52575T.</title>
        <authorList>
            <person name="Gomila M."/>
            <person name="Lalucat J."/>
        </authorList>
    </citation>
    <scope>NUCLEOTIDE SEQUENCE</scope>
    <source>
        <strain evidence="2">CCUG 52575</strain>
    </source>
</reference>
<comment type="caution">
    <text evidence="2">The sequence shown here is derived from an EMBL/GenBank/DDBJ whole genome shotgun (WGS) entry which is preliminary data.</text>
</comment>
<sequence>MRPLAQRVQLMVGRAMLQLVNDGTALQSLQVALLADELRGDVERFQQYGFTSHPKPGAEAVALSVAGSRDHVIVVAVDDRRYRLKGLAEGEVAIYTDEGDHIVIKRGGTIEVLAATKVDVRTPLVECSGNLIVRGTLQVDGHAELNADLHVAGNVASGADITAAGNVADQGGAKTMAGMRSTFNSHKNGTAALSTPGM</sequence>
<accession>A0A9X4LCJ5</accession>
<name>A0A9X4LCJ5_9BURK</name>
<evidence type="ECO:0000313" key="2">
    <source>
        <dbReference type="EMBL" id="MDG0861331.1"/>
    </source>
</evidence>
<feature type="domain" description="Bacteriophage Mu Gp45 N-terminal" evidence="1">
    <location>
        <begin position="14"/>
        <end position="81"/>
    </location>
</feature>
<proteinExistence type="predicted"/>
<dbReference type="Pfam" id="PF06890">
    <property type="entry name" value="Phage_Mu_Gp45"/>
    <property type="match status" value="1"/>
</dbReference>
<dbReference type="PIRSF" id="PIRSF012337">
    <property type="entry name" value="gp45"/>
    <property type="match status" value="1"/>
</dbReference>
<evidence type="ECO:0000259" key="1">
    <source>
        <dbReference type="Pfam" id="PF06890"/>
    </source>
</evidence>
<dbReference type="InterPro" id="IPR014462">
    <property type="entry name" value="Phage_Mu_Gp45"/>
</dbReference>
<dbReference type="EMBL" id="SGUG01000003">
    <property type="protein sequence ID" value="MDG0861331.1"/>
    <property type="molecule type" value="Genomic_DNA"/>
</dbReference>
<dbReference type="InterPro" id="IPR053861">
    <property type="entry name" value="Phage_Mu_Gp45_N"/>
</dbReference>
<dbReference type="NCBIfam" id="TIGR01644">
    <property type="entry name" value="phage_P2_V"/>
    <property type="match status" value="1"/>
</dbReference>